<accession>A0A368F0H0</accession>
<dbReference type="Pfam" id="PF06869">
    <property type="entry name" value="DUF1258"/>
    <property type="match status" value="1"/>
</dbReference>
<dbReference type="Proteomes" id="UP000252519">
    <property type="component" value="Unassembled WGS sequence"/>
</dbReference>
<reference evidence="1 2" key="1">
    <citation type="submission" date="2014-10" db="EMBL/GenBank/DDBJ databases">
        <title>Draft genome of the hookworm Ancylostoma caninum.</title>
        <authorList>
            <person name="Mitreva M."/>
        </authorList>
    </citation>
    <scope>NUCLEOTIDE SEQUENCE [LARGE SCALE GENOMIC DNA]</scope>
    <source>
        <strain evidence="1 2">Baltimore</strain>
    </source>
</reference>
<comment type="caution">
    <text evidence="1">The sequence shown here is derived from an EMBL/GenBank/DDBJ whole genome shotgun (WGS) entry which is preliminary data.</text>
</comment>
<organism evidence="1 2">
    <name type="scientific">Ancylostoma caninum</name>
    <name type="common">Dog hookworm</name>
    <dbReference type="NCBI Taxonomy" id="29170"/>
    <lineage>
        <taxon>Eukaryota</taxon>
        <taxon>Metazoa</taxon>
        <taxon>Ecdysozoa</taxon>
        <taxon>Nematoda</taxon>
        <taxon>Chromadorea</taxon>
        <taxon>Rhabditida</taxon>
        <taxon>Rhabditina</taxon>
        <taxon>Rhabditomorpha</taxon>
        <taxon>Strongyloidea</taxon>
        <taxon>Ancylostomatidae</taxon>
        <taxon>Ancylostomatinae</taxon>
        <taxon>Ancylostoma</taxon>
    </lineage>
</organism>
<proteinExistence type="predicted"/>
<name>A0A368F0H0_ANCCA</name>
<feature type="non-terminal residue" evidence="1">
    <location>
        <position position="1"/>
    </location>
</feature>
<evidence type="ECO:0000313" key="2">
    <source>
        <dbReference type="Proteomes" id="UP000252519"/>
    </source>
</evidence>
<dbReference type="OrthoDB" id="10578370at2759"/>
<dbReference type="InterPro" id="IPR009667">
    <property type="entry name" value="DUF1258"/>
</dbReference>
<sequence>GHQERYRSWDSRYGLECFASLGVDHIRKLSAIYANAWRGRELARIIDFANIGSNPHHRLKYDDVRRVEEQIKLEVEFEEMIYCAGCKAELTTHNDICVNDGCRLAGCLPRVDRKDRRIVLITANCETQMRCIVLNNLEQILQNHTRWFHQRCTRRRDDLRDFKKFREHLETTEEFRNHLLNLQLVISCDGVKYRGHERGQTWIISAKILDFDRHSRMKKINTLLISTISCGTAPDEDIFAKALNNFRLFLIESCTNGFKVIYGEQEFKLRFTVTCSVMDNQAVAKCFRTAGAAGYHGCYRCFHPGVYSRLSKSITWPKGDYPERTQTDYESDAALGLNGIRGQQVLISV</sequence>
<dbReference type="AlphaFoldDB" id="A0A368F0H0"/>
<protein>
    <submittedName>
        <fullName evidence="1">Uncharacterized protein</fullName>
    </submittedName>
</protein>
<evidence type="ECO:0000313" key="1">
    <source>
        <dbReference type="EMBL" id="RCN23687.1"/>
    </source>
</evidence>
<gene>
    <name evidence="1" type="ORF">ANCCAN_30626</name>
</gene>
<dbReference type="EMBL" id="JOJR01025182">
    <property type="protein sequence ID" value="RCN23687.1"/>
    <property type="molecule type" value="Genomic_DNA"/>
</dbReference>
<keyword evidence="2" id="KW-1185">Reference proteome</keyword>